<organism evidence="2 3">
    <name type="scientific">Pseudoalteromonas arctica</name>
    <dbReference type="NCBI Taxonomy" id="394751"/>
    <lineage>
        <taxon>Bacteria</taxon>
        <taxon>Pseudomonadati</taxon>
        <taxon>Pseudomonadota</taxon>
        <taxon>Gammaproteobacteria</taxon>
        <taxon>Alteromonadales</taxon>
        <taxon>Pseudoalteromonadaceae</taxon>
        <taxon>Pseudoalteromonas</taxon>
    </lineage>
</organism>
<dbReference type="PANTHER" id="PTHR35149:SF2">
    <property type="entry name" value="DUF262 DOMAIN-CONTAINING PROTEIN"/>
    <property type="match status" value="1"/>
</dbReference>
<dbReference type="AlphaFoldDB" id="A0A7Y0DS26"/>
<proteinExistence type="predicted"/>
<comment type="caution">
    <text evidence="2">The sequence shown here is derived from an EMBL/GenBank/DDBJ whole genome shotgun (WGS) entry which is preliminary data.</text>
</comment>
<gene>
    <name evidence="2" type="ORF">HHO47_02190</name>
</gene>
<dbReference type="RefSeq" id="WP_169018679.1">
    <property type="nucleotide sequence ID" value="NZ_JABBMT010000002.1"/>
</dbReference>
<keyword evidence="3" id="KW-1185">Reference proteome</keyword>
<accession>A0A7Y0DS26</accession>
<evidence type="ECO:0000259" key="1">
    <source>
        <dbReference type="Pfam" id="PF03235"/>
    </source>
</evidence>
<sequence>MKIFDDCFYQVPDYQRPYSWDKDNLDDLIEDLTSSYLAKMEDTYFCGSLVLVISIKLILKRLF</sequence>
<dbReference type="Pfam" id="PF03235">
    <property type="entry name" value="GmrSD_N"/>
    <property type="match status" value="1"/>
</dbReference>
<dbReference type="InterPro" id="IPR004919">
    <property type="entry name" value="GmrSD_N"/>
</dbReference>
<evidence type="ECO:0000313" key="2">
    <source>
        <dbReference type="EMBL" id="NMM39676.1"/>
    </source>
</evidence>
<dbReference type="Proteomes" id="UP000570493">
    <property type="component" value="Unassembled WGS sequence"/>
</dbReference>
<reference evidence="2" key="1">
    <citation type="submission" date="2020-04" db="EMBL/GenBank/DDBJ databases">
        <title>Genome Sequencing for Pseudoaltermonas arctica.</title>
        <authorList>
            <person name="Elkins N.S."/>
        </authorList>
    </citation>
    <scope>NUCLEOTIDE SEQUENCE [LARGE SCALE GENOMIC DNA]</scope>
    <source>
        <strain evidence="2">NEC-BIFX-2020_0012</strain>
    </source>
</reference>
<dbReference type="PANTHER" id="PTHR35149">
    <property type="entry name" value="SLL5132 PROTEIN"/>
    <property type="match status" value="1"/>
</dbReference>
<dbReference type="EMBL" id="JABBMT010000002">
    <property type="protein sequence ID" value="NMM39676.1"/>
    <property type="molecule type" value="Genomic_DNA"/>
</dbReference>
<protein>
    <submittedName>
        <fullName evidence="2">DUF262 domain-containing protein</fullName>
    </submittedName>
</protein>
<evidence type="ECO:0000313" key="3">
    <source>
        <dbReference type="Proteomes" id="UP000570493"/>
    </source>
</evidence>
<name>A0A7Y0DS26_9GAMM</name>
<feature type="domain" description="GmrSD restriction endonucleases N-terminal" evidence="1">
    <location>
        <begin position="8"/>
        <end position="51"/>
    </location>
</feature>